<dbReference type="Pfam" id="PF06750">
    <property type="entry name" value="A24_N_bact"/>
    <property type="match status" value="1"/>
</dbReference>
<evidence type="ECO:0000313" key="11">
    <source>
        <dbReference type="Proteomes" id="UP000177232"/>
    </source>
</evidence>
<dbReference type="GO" id="GO:0004190">
    <property type="term" value="F:aspartic-type endopeptidase activity"/>
    <property type="evidence" value="ECO:0007669"/>
    <property type="project" value="InterPro"/>
</dbReference>
<reference evidence="10 11" key="1">
    <citation type="journal article" date="2016" name="Nat. Commun.">
        <title>Thousands of microbial genomes shed light on interconnected biogeochemical processes in an aquifer system.</title>
        <authorList>
            <person name="Anantharaman K."/>
            <person name="Brown C.T."/>
            <person name="Hug L.A."/>
            <person name="Sharon I."/>
            <person name="Castelle C.J."/>
            <person name="Probst A.J."/>
            <person name="Thomas B.C."/>
            <person name="Singh A."/>
            <person name="Wilkins M.J."/>
            <person name="Karaoz U."/>
            <person name="Brodie E.L."/>
            <person name="Williams K.H."/>
            <person name="Hubbard S.S."/>
            <person name="Banfield J.F."/>
        </authorList>
    </citation>
    <scope>NUCLEOTIDE SEQUENCE [LARGE SCALE GENOMIC DNA]</scope>
</reference>
<dbReference type="EMBL" id="MFLJ01000029">
    <property type="protein sequence ID" value="OGG64262.1"/>
    <property type="molecule type" value="Genomic_DNA"/>
</dbReference>
<feature type="domain" description="Prepilin peptidase A24 N-terminal" evidence="9">
    <location>
        <begin position="8"/>
        <end position="89"/>
    </location>
</feature>
<dbReference type="InterPro" id="IPR050882">
    <property type="entry name" value="Prepilin_peptidase/N-MTase"/>
</dbReference>
<comment type="similarity">
    <text evidence="2">Belongs to the peptidase A24 family.</text>
</comment>
<feature type="domain" description="Prepilin type IV endopeptidase peptidase" evidence="8">
    <location>
        <begin position="101"/>
        <end position="206"/>
    </location>
</feature>
<evidence type="ECO:0000256" key="7">
    <source>
        <dbReference type="SAM" id="Phobius"/>
    </source>
</evidence>
<comment type="caution">
    <text evidence="10">The sequence shown here is derived from an EMBL/GenBank/DDBJ whole genome shotgun (WGS) entry which is preliminary data.</text>
</comment>
<dbReference type="Pfam" id="PF01478">
    <property type="entry name" value="Peptidase_A24"/>
    <property type="match status" value="1"/>
</dbReference>
<evidence type="ECO:0000256" key="5">
    <source>
        <dbReference type="ARBA" id="ARBA00022989"/>
    </source>
</evidence>
<proteinExistence type="inferred from homology"/>
<accession>A0A1F6DT81</accession>
<keyword evidence="6 7" id="KW-0472">Membrane</keyword>
<feature type="transmembrane region" description="Helical" evidence="7">
    <location>
        <begin position="145"/>
        <end position="166"/>
    </location>
</feature>
<dbReference type="InterPro" id="IPR000045">
    <property type="entry name" value="Prepilin_IV_endopep_pep"/>
</dbReference>
<dbReference type="GO" id="GO:0006465">
    <property type="term" value="P:signal peptide processing"/>
    <property type="evidence" value="ECO:0007669"/>
    <property type="project" value="TreeGrafter"/>
</dbReference>
<feature type="transmembrane region" description="Helical" evidence="7">
    <location>
        <begin position="94"/>
        <end position="115"/>
    </location>
</feature>
<dbReference type="STRING" id="1798496.A3C94_00380"/>
<evidence type="ECO:0000259" key="8">
    <source>
        <dbReference type="Pfam" id="PF01478"/>
    </source>
</evidence>
<feature type="transmembrane region" description="Helical" evidence="7">
    <location>
        <begin position="178"/>
        <end position="204"/>
    </location>
</feature>
<evidence type="ECO:0008006" key="12">
    <source>
        <dbReference type="Google" id="ProtNLM"/>
    </source>
</evidence>
<feature type="transmembrane region" description="Helical" evidence="7">
    <location>
        <begin position="122"/>
        <end position="139"/>
    </location>
</feature>
<keyword evidence="4 7" id="KW-0812">Transmembrane</keyword>
<evidence type="ECO:0000256" key="1">
    <source>
        <dbReference type="ARBA" id="ARBA00004651"/>
    </source>
</evidence>
<dbReference type="PANTHER" id="PTHR30487:SF0">
    <property type="entry name" value="PREPILIN LEADER PEPTIDASE_N-METHYLTRANSFERASE-RELATED"/>
    <property type="match status" value="1"/>
</dbReference>
<keyword evidence="5 7" id="KW-1133">Transmembrane helix</keyword>
<evidence type="ECO:0000259" key="9">
    <source>
        <dbReference type="Pfam" id="PF06750"/>
    </source>
</evidence>
<evidence type="ECO:0000313" key="10">
    <source>
        <dbReference type="EMBL" id="OGG64262.1"/>
    </source>
</evidence>
<protein>
    <recommendedName>
        <fullName evidence="12">Peptidase A24A N-terminal domain-containing protein</fullName>
    </recommendedName>
</protein>
<dbReference type="Proteomes" id="UP000177232">
    <property type="component" value="Unassembled WGS sequence"/>
</dbReference>
<dbReference type="PANTHER" id="PTHR30487">
    <property type="entry name" value="TYPE 4 PREPILIN-LIKE PROTEINS LEADER PEPTIDE-PROCESSING ENZYME"/>
    <property type="match status" value="1"/>
</dbReference>
<dbReference type="Gene3D" id="1.20.120.1220">
    <property type="match status" value="1"/>
</dbReference>
<name>A0A1F6DT81_9BACT</name>
<dbReference type="AlphaFoldDB" id="A0A1F6DT81"/>
<gene>
    <name evidence="10" type="ORF">A3C94_00380</name>
</gene>
<evidence type="ECO:0000256" key="4">
    <source>
        <dbReference type="ARBA" id="ARBA00022692"/>
    </source>
</evidence>
<evidence type="ECO:0000256" key="3">
    <source>
        <dbReference type="ARBA" id="ARBA00022475"/>
    </source>
</evidence>
<sequence>MELIFFALGAVIASFIGVLTVRLNTGQSALVGRSRCDACTAPLPPYALIPLFSYLALAGRARCCGARLSFTAPVTEILLGSLFALAYAKLGLTLALPFMLLSFALLVAIVLYDLAHQILPTRFLYPFIAASAAVGFFEAPSPNSFLSSILTALLIAASLALIHVLSRGRAMGFADAPFSFGLALLVGAAALPGFIFSFWIGALIGIGLLLKRPAGSRMGIEVPFAPFLAAGFLLAYFTQWNPFIFAVLLS</sequence>
<feature type="transmembrane region" description="Helical" evidence="7">
    <location>
        <begin position="224"/>
        <end position="249"/>
    </location>
</feature>
<keyword evidence="3" id="KW-1003">Cell membrane</keyword>
<organism evidence="10 11">
    <name type="scientific">Candidatus Kaiserbacteria bacterium RIFCSPHIGHO2_02_FULL_55_17</name>
    <dbReference type="NCBI Taxonomy" id="1798496"/>
    <lineage>
        <taxon>Bacteria</taxon>
        <taxon>Candidatus Kaiseribacteriota</taxon>
    </lineage>
</organism>
<evidence type="ECO:0000256" key="2">
    <source>
        <dbReference type="ARBA" id="ARBA00005801"/>
    </source>
</evidence>
<evidence type="ECO:0000256" key="6">
    <source>
        <dbReference type="ARBA" id="ARBA00023136"/>
    </source>
</evidence>
<comment type="subcellular location">
    <subcellularLocation>
        <location evidence="1">Cell membrane</location>
        <topology evidence="1">Multi-pass membrane protein</topology>
    </subcellularLocation>
</comment>
<dbReference type="InterPro" id="IPR010627">
    <property type="entry name" value="Prepilin_pept_A24_N"/>
</dbReference>
<feature type="transmembrane region" description="Helical" evidence="7">
    <location>
        <begin position="68"/>
        <end position="88"/>
    </location>
</feature>
<dbReference type="GO" id="GO:0005886">
    <property type="term" value="C:plasma membrane"/>
    <property type="evidence" value="ECO:0007669"/>
    <property type="project" value="UniProtKB-SubCell"/>
</dbReference>